<keyword evidence="4" id="KW-1185">Reference proteome</keyword>
<proteinExistence type="predicted"/>
<organism evidence="3 4">
    <name type="scientific">Diaporthe australafricana</name>
    <dbReference type="NCBI Taxonomy" id="127596"/>
    <lineage>
        <taxon>Eukaryota</taxon>
        <taxon>Fungi</taxon>
        <taxon>Dikarya</taxon>
        <taxon>Ascomycota</taxon>
        <taxon>Pezizomycotina</taxon>
        <taxon>Sordariomycetes</taxon>
        <taxon>Sordariomycetidae</taxon>
        <taxon>Diaporthales</taxon>
        <taxon>Diaporthaceae</taxon>
        <taxon>Diaporthe</taxon>
    </lineage>
</organism>
<gene>
    <name evidence="3" type="ORF">Daus18300_009262</name>
</gene>
<evidence type="ECO:0000313" key="3">
    <source>
        <dbReference type="EMBL" id="KAL1860349.1"/>
    </source>
</evidence>
<accession>A0ABR3WET5</accession>
<name>A0ABR3WET5_9PEZI</name>
<evidence type="ECO:0000313" key="4">
    <source>
        <dbReference type="Proteomes" id="UP001583177"/>
    </source>
</evidence>
<dbReference type="Pfam" id="PF25053">
    <property type="entry name" value="DUF7791"/>
    <property type="match status" value="1"/>
</dbReference>
<dbReference type="Proteomes" id="UP001583177">
    <property type="component" value="Unassembled WGS sequence"/>
</dbReference>
<keyword evidence="1" id="KW-0472">Membrane</keyword>
<protein>
    <recommendedName>
        <fullName evidence="2">DUF7791 domain-containing protein</fullName>
    </recommendedName>
</protein>
<dbReference type="InterPro" id="IPR056693">
    <property type="entry name" value="DUF7791"/>
</dbReference>
<feature type="transmembrane region" description="Helical" evidence="1">
    <location>
        <begin position="302"/>
        <end position="322"/>
    </location>
</feature>
<dbReference type="EMBL" id="JAWRVE010000093">
    <property type="protein sequence ID" value="KAL1860349.1"/>
    <property type="molecule type" value="Genomic_DNA"/>
</dbReference>
<comment type="caution">
    <text evidence="3">The sequence shown here is derived from an EMBL/GenBank/DDBJ whole genome shotgun (WGS) entry which is preliminary data.</text>
</comment>
<evidence type="ECO:0000259" key="2">
    <source>
        <dbReference type="Pfam" id="PF25053"/>
    </source>
</evidence>
<reference evidence="3 4" key="1">
    <citation type="journal article" date="2024" name="IMA Fungus">
        <title>IMA Genome - F19 : A genome assembly and annotation guide to empower mycologists, including annotated draft genome sequences of Ceratocystis pirilliformis, Diaporthe australafricana, Fusarium ophioides, Paecilomyces lecythidis, and Sporothrix stenoceras.</title>
        <authorList>
            <person name="Aylward J."/>
            <person name="Wilson A.M."/>
            <person name="Visagie C.M."/>
            <person name="Spraker J."/>
            <person name="Barnes I."/>
            <person name="Buitendag C."/>
            <person name="Ceriani C."/>
            <person name="Del Mar Angel L."/>
            <person name="du Plessis D."/>
            <person name="Fuchs T."/>
            <person name="Gasser K."/>
            <person name="Kramer D."/>
            <person name="Li W."/>
            <person name="Munsamy K."/>
            <person name="Piso A."/>
            <person name="Price J.L."/>
            <person name="Sonnekus B."/>
            <person name="Thomas C."/>
            <person name="van der Nest A."/>
            <person name="van Dijk A."/>
            <person name="van Heerden A."/>
            <person name="van Vuuren N."/>
            <person name="Yilmaz N."/>
            <person name="Duong T.A."/>
            <person name="van der Merwe N.A."/>
            <person name="Wingfield M.J."/>
            <person name="Wingfield B.D."/>
        </authorList>
    </citation>
    <scope>NUCLEOTIDE SEQUENCE [LARGE SCALE GENOMIC DNA]</scope>
    <source>
        <strain evidence="3 4">CMW 18300</strain>
    </source>
</reference>
<keyword evidence="1" id="KW-0812">Transmembrane</keyword>
<keyword evidence="1" id="KW-1133">Transmembrane helix</keyword>
<evidence type="ECO:0000256" key="1">
    <source>
        <dbReference type="SAM" id="Phobius"/>
    </source>
</evidence>
<sequence>MMMELKKYDDYRISLLAYSFLEEYETGSNYLTHANDVFPMSSLTGDRGKERATSTTRRLAGWCKGLVEPYTMQYWVEEPLHDNPCVVAWKDWAMELDFAHRSVFEFLELARVQLDSQLVLRDFDHVDAILNLIVSDLLFENTTSLYNTHRSGSSTAVILGILEHYNMNHEPYTYLERVRDVELESWPDNEIGPTSEDGTAASLQISLKEFVENSEFDNKDIILQMLDEQSKLIIGVQTNTSNAKALMSMKEGCIGDESALQGLEGGKDMADSASSHFHPQPAGNIGAQHASRWIVALLGNEYFRLSIAALTGAIIATLFMYIRE</sequence>
<feature type="domain" description="DUF7791" evidence="2">
    <location>
        <begin position="10"/>
        <end position="134"/>
    </location>
</feature>